<evidence type="ECO:0000256" key="1">
    <source>
        <dbReference type="ARBA" id="ARBA00002653"/>
    </source>
</evidence>
<sequence length="541" mass="59314">MAPQLSAFEARRRANVANNQKLLKDTKEIGANMRKAAAPAPKPAAAAPRKRRATTAAEPVQRTRTMPTRQSRRLAGANGGDDSAIKAEDVPAELREPPRQAKRARVAGDLALDKLQVEGQRWSNGEALASFVVQGAQPGVRTFTFKEEDDDDDAEKDYGDKKLKSLRKDLNELKLYLDFFMCTSLNGRADIKITPERVYALTFHPIQDKPLVLAGDKTGVMGIFDGSQKTPEYPEEDDDEAEDFVPPLPKIAAYTVHNRTISSIKVPAFDTNAILTSSYDSSVRCLDIPTQVSSQLWAPEDEGEELAITCLDVSPEAKDIIFFSTMEGSLGRFDRRVGKDKKADIWSLTDNKIGGFSVHPLLPHLVATASLDRTLKIWDLRMIKGKPPSHHPSLLGEHASRLSVSHASWSRTGHLATSSYDDTVKIYDLSGASKWNKAGHSPLERDPLEPTHVIPHNNQTGRWVTILKPQWQARPADGVDKLAIANMNRFVDVYGADGSQLAQLGGGEDGEITAVPAVAELHPVRNWVAGATGSGKLCLWL</sequence>
<evidence type="ECO:0000256" key="4">
    <source>
        <dbReference type="ARBA" id="ARBA00022574"/>
    </source>
</evidence>
<comment type="function">
    <text evidence="1 9">DNA-binding protein that binds to both single- and double-stranded DNA. Binds preferentially to UV-damaged DNA. May be involved in DNA-metabolic processes.</text>
</comment>
<dbReference type="FunFam" id="2.130.10.10:FF:000562">
    <property type="entry name" value="DNA damage-binding protein CMR1"/>
    <property type="match status" value="1"/>
</dbReference>
<dbReference type="SUPFAM" id="SSF50978">
    <property type="entry name" value="WD40 repeat-like"/>
    <property type="match status" value="1"/>
</dbReference>
<dbReference type="Pfam" id="PF00400">
    <property type="entry name" value="WD40"/>
    <property type="match status" value="2"/>
</dbReference>
<name>A0A4Q4TE70_9PEZI</name>
<keyword evidence="6 9" id="KW-0227">DNA damage</keyword>
<evidence type="ECO:0000313" key="11">
    <source>
        <dbReference type="EMBL" id="RYP04858.1"/>
    </source>
</evidence>
<evidence type="ECO:0000313" key="12">
    <source>
        <dbReference type="Proteomes" id="UP000293360"/>
    </source>
</evidence>
<dbReference type="OrthoDB" id="9890280at2759"/>
<dbReference type="InterPro" id="IPR015943">
    <property type="entry name" value="WD40/YVTN_repeat-like_dom_sf"/>
</dbReference>
<dbReference type="AlphaFoldDB" id="A0A4Q4TE70"/>
<dbReference type="Proteomes" id="UP000293360">
    <property type="component" value="Unassembled WGS sequence"/>
</dbReference>
<dbReference type="SMART" id="SM00320">
    <property type="entry name" value="WD40"/>
    <property type="match status" value="5"/>
</dbReference>
<proteinExistence type="inferred from homology"/>
<evidence type="ECO:0000256" key="7">
    <source>
        <dbReference type="ARBA" id="ARBA00023125"/>
    </source>
</evidence>
<dbReference type="InterPro" id="IPR001680">
    <property type="entry name" value="WD40_rpt"/>
</dbReference>
<dbReference type="GO" id="GO:2000001">
    <property type="term" value="P:regulation of DNA damage checkpoint"/>
    <property type="evidence" value="ECO:0007669"/>
    <property type="project" value="TreeGrafter"/>
</dbReference>
<evidence type="ECO:0000256" key="8">
    <source>
        <dbReference type="PROSITE-ProRule" id="PRU00221"/>
    </source>
</evidence>
<evidence type="ECO:0000256" key="2">
    <source>
        <dbReference type="ARBA" id="ARBA00005434"/>
    </source>
</evidence>
<accession>A0A4Q4TE70</accession>
<protein>
    <recommendedName>
        <fullName evidence="3 9">DNA damage-binding protein CMR1</fullName>
    </recommendedName>
</protein>
<dbReference type="EMBL" id="QJNU01000191">
    <property type="protein sequence ID" value="RYP04858.1"/>
    <property type="molecule type" value="Genomic_DNA"/>
</dbReference>
<dbReference type="STRING" id="155417.A0A4Q4TE70"/>
<dbReference type="PANTHER" id="PTHR14773">
    <property type="entry name" value="WD REPEAT-CONTAINING PROTEIN 76"/>
    <property type="match status" value="1"/>
</dbReference>
<evidence type="ECO:0000256" key="10">
    <source>
        <dbReference type="SAM" id="MobiDB-lite"/>
    </source>
</evidence>
<keyword evidence="7 9" id="KW-0238">DNA-binding</keyword>
<feature type="region of interest" description="Disordered" evidence="10">
    <location>
        <begin position="18"/>
        <end position="90"/>
    </location>
</feature>
<organism evidence="11 12">
    <name type="scientific">Monosporascus ibericus</name>
    <dbReference type="NCBI Taxonomy" id="155417"/>
    <lineage>
        <taxon>Eukaryota</taxon>
        <taxon>Fungi</taxon>
        <taxon>Dikarya</taxon>
        <taxon>Ascomycota</taxon>
        <taxon>Pezizomycotina</taxon>
        <taxon>Sordariomycetes</taxon>
        <taxon>Xylariomycetidae</taxon>
        <taxon>Xylariales</taxon>
        <taxon>Xylariales incertae sedis</taxon>
        <taxon>Monosporascus</taxon>
    </lineage>
</organism>
<evidence type="ECO:0000256" key="6">
    <source>
        <dbReference type="ARBA" id="ARBA00022763"/>
    </source>
</evidence>
<comment type="caution">
    <text evidence="11">The sequence shown here is derived from an EMBL/GenBank/DDBJ whole genome shotgun (WGS) entry which is preliminary data.</text>
</comment>
<dbReference type="PROSITE" id="PS50082">
    <property type="entry name" value="WD_REPEATS_2"/>
    <property type="match status" value="1"/>
</dbReference>
<evidence type="ECO:0000256" key="3">
    <source>
        <dbReference type="ARBA" id="ARBA00021132"/>
    </source>
</evidence>
<feature type="repeat" description="WD" evidence="8">
    <location>
        <begin position="365"/>
        <end position="381"/>
    </location>
</feature>
<keyword evidence="5" id="KW-0677">Repeat</keyword>
<comment type="similarity">
    <text evidence="2 9">Belongs to the WD repeat DDB2/WDR76 family.</text>
</comment>
<gene>
    <name evidence="11" type="ORF">DL764_004181</name>
</gene>
<keyword evidence="4 8" id="KW-0853">WD repeat</keyword>
<evidence type="ECO:0000256" key="9">
    <source>
        <dbReference type="RuleBase" id="RU365004"/>
    </source>
</evidence>
<feature type="compositionally biased region" description="Low complexity" evidence="10">
    <location>
        <begin position="34"/>
        <end position="47"/>
    </location>
</feature>
<evidence type="ECO:0000256" key="5">
    <source>
        <dbReference type="ARBA" id="ARBA00022737"/>
    </source>
</evidence>
<dbReference type="GO" id="GO:0006974">
    <property type="term" value="P:DNA damage response"/>
    <property type="evidence" value="ECO:0007669"/>
    <property type="project" value="UniProtKB-KW"/>
</dbReference>
<dbReference type="GO" id="GO:0005634">
    <property type="term" value="C:nucleus"/>
    <property type="evidence" value="ECO:0007669"/>
    <property type="project" value="TreeGrafter"/>
</dbReference>
<dbReference type="InterPro" id="IPR050853">
    <property type="entry name" value="WD_repeat_DNA-damage-binding"/>
</dbReference>
<dbReference type="Gene3D" id="2.130.10.10">
    <property type="entry name" value="YVTN repeat-like/Quinoprotein amine dehydrogenase"/>
    <property type="match status" value="1"/>
</dbReference>
<dbReference type="PANTHER" id="PTHR14773:SF0">
    <property type="entry name" value="WD REPEAT-CONTAINING PROTEIN 76"/>
    <property type="match status" value="1"/>
</dbReference>
<dbReference type="InterPro" id="IPR036322">
    <property type="entry name" value="WD40_repeat_dom_sf"/>
</dbReference>
<reference evidence="11 12" key="1">
    <citation type="submission" date="2018-06" db="EMBL/GenBank/DDBJ databases">
        <title>Complete Genomes of Monosporascus.</title>
        <authorList>
            <person name="Robinson A.J."/>
            <person name="Natvig D.O."/>
        </authorList>
    </citation>
    <scope>NUCLEOTIDE SEQUENCE [LARGE SCALE GENOMIC DNA]</scope>
    <source>
        <strain evidence="11 12">CBS 110550</strain>
    </source>
</reference>
<keyword evidence="12" id="KW-1185">Reference proteome</keyword>
<dbReference type="GO" id="GO:0003677">
    <property type="term" value="F:DNA binding"/>
    <property type="evidence" value="ECO:0007669"/>
    <property type="project" value="UniProtKB-UniRule"/>
</dbReference>